<sequence>MMSLCQHCTKSSTFTWIIMVGWCLFSKIQTIDWTNTLFDFTFISNRGSTLKFPDSPYYSKFVEVAALAFCECISR</sequence>
<dbReference type="EMBL" id="GIFC01001276">
    <property type="protein sequence ID" value="MXU83359.1"/>
    <property type="molecule type" value="Transcribed_RNA"/>
</dbReference>
<reference evidence="1" key="1">
    <citation type="submission" date="2019-12" db="EMBL/GenBank/DDBJ databases">
        <title>An insight into the sialome of adult female Ixodes ricinus ticks feeding for 6 days.</title>
        <authorList>
            <person name="Perner J."/>
            <person name="Ribeiro J.M.C."/>
        </authorList>
    </citation>
    <scope>NUCLEOTIDE SEQUENCE</scope>
    <source>
        <strain evidence="1">Semi-engorged</strain>
        <tissue evidence="1">Salivary glands</tissue>
    </source>
</reference>
<proteinExistence type="predicted"/>
<accession>A0A6B0TTQ0</accession>
<protein>
    <submittedName>
        <fullName evidence="1">Putative secreted protein</fullName>
    </submittedName>
</protein>
<evidence type="ECO:0000313" key="1">
    <source>
        <dbReference type="EMBL" id="MXU83359.1"/>
    </source>
</evidence>
<dbReference type="AlphaFoldDB" id="A0A6B0TTQ0"/>
<name>A0A6B0TTQ0_IXORI</name>
<organism evidence="1">
    <name type="scientific">Ixodes ricinus</name>
    <name type="common">Common tick</name>
    <name type="synonym">Acarus ricinus</name>
    <dbReference type="NCBI Taxonomy" id="34613"/>
    <lineage>
        <taxon>Eukaryota</taxon>
        <taxon>Metazoa</taxon>
        <taxon>Ecdysozoa</taxon>
        <taxon>Arthropoda</taxon>
        <taxon>Chelicerata</taxon>
        <taxon>Arachnida</taxon>
        <taxon>Acari</taxon>
        <taxon>Parasitiformes</taxon>
        <taxon>Ixodida</taxon>
        <taxon>Ixodoidea</taxon>
        <taxon>Ixodidae</taxon>
        <taxon>Ixodinae</taxon>
        <taxon>Ixodes</taxon>
    </lineage>
</organism>